<keyword evidence="3" id="KW-1185">Reference proteome</keyword>
<comment type="caution">
    <text evidence="2">The sequence shown here is derived from an EMBL/GenBank/DDBJ whole genome shotgun (WGS) entry which is preliminary data.</text>
</comment>
<feature type="compositionally biased region" description="Basic and acidic residues" evidence="1">
    <location>
        <begin position="648"/>
        <end position="657"/>
    </location>
</feature>
<accession>A0A9K3Q116</accession>
<evidence type="ECO:0000256" key="1">
    <source>
        <dbReference type="SAM" id="MobiDB-lite"/>
    </source>
</evidence>
<dbReference type="AlphaFoldDB" id="A0A9K3Q116"/>
<reference evidence="2" key="1">
    <citation type="journal article" date="2021" name="Sci. Rep.">
        <title>Diploid genomic architecture of Nitzschia inconspicua, an elite biomass production diatom.</title>
        <authorList>
            <person name="Oliver A."/>
            <person name="Podell S."/>
            <person name="Pinowska A."/>
            <person name="Traller J.C."/>
            <person name="Smith S.R."/>
            <person name="McClure R."/>
            <person name="Beliaev A."/>
            <person name="Bohutskyi P."/>
            <person name="Hill E.A."/>
            <person name="Rabines A."/>
            <person name="Zheng H."/>
            <person name="Allen L.Z."/>
            <person name="Kuo A."/>
            <person name="Grigoriev I.V."/>
            <person name="Allen A.E."/>
            <person name="Hazlebeck D."/>
            <person name="Allen E.E."/>
        </authorList>
    </citation>
    <scope>NUCLEOTIDE SEQUENCE</scope>
    <source>
        <strain evidence="2">Hildebrandi</strain>
    </source>
</reference>
<evidence type="ECO:0000313" key="2">
    <source>
        <dbReference type="EMBL" id="KAG7367497.1"/>
    </source>
</evidence>
<proteinExistence type="predicted"/>
<reference evidence="2" key="2">
    <citation type="submission" date="2021-04" db="EMBL/GenBank/DDBJ databases">
        <authorList>
            <person name="Podell S."/>
        </authorList>
    </citation>
    <scope>NUCLEOTIDE SEQUENCE</scope>
    <source>
        <strain evidence="2">Hildebrandi</strain>
    </source>
</reference>
<sequence>MAPLTLSPLAFSKFLANHRGYGTFSNLDARDQPLEQLCQAYLSSVGSATHQALGSQIIHDPKMRFVYWCNGRLALIHSVVSYRLDGQPCYLAVASDTIGSYPLVSSHDLHMFDRYFLGMMAANDAKTSHFPTVDAFRPVEVPKHGDDDAETNTLTELGFSDAVEETIPVFTLLPQVLPIPPSFSVPVGLQVNQPLPQGRTYYPAFEAWCAAIRHCHSYNDGRPLNTPTGNRLFQATSFADWEELNAADNNDPNSVEVNTAPTPVPEYSATALAICDRITAISEASLLYWYQDAQLSAEESLFLHPAGPQQQAQPPSLSSDVFLTLAKSLTDAKSSKDHIDSQDFDALLIKYRLLLSYTPDGASLTYAELAPAVKAAFRLRNNVTRANQVRQAYKNFVDLQEARVDSCYQFAHFLVDQIDTPFVNALVAFNWFDAPLYLHRLSIDRLISLFQFLPVSAQNASFTSRVATENAVYDEELADEDTTRRTKRSTHLFIHGDQQTVNDIIRGANNFLFFLEFLSPDATKTFLYVGVRNYLQVLYSSPGKTWLAVYEQRFPHLAHNLLMEVQDILLPFASIAKDAPTVTGLLQNLDMDTSPVLKALEGAATAAKDRRNVLLLAIQSHDDIRYSSPRPTWAWFTPPSARRPQLPRTDDRPDRRPPAKKTRTTFSAPSRPTDDARPKQPGMLICHQGRLPRCEMLFPLTDVEKAPLCFGWTFVGYSCRALASGKRCKFFHASSVQDIPDKQRQRFIDWVSTTPSISFAPGKGPSPEGTESG</sequence>
<protein>
    <submittedName>
        <fullName evidence="2">Uncharacterized protein</fullName>
    </submittedName>
</protein>
<evidence type="ECO:0000313" key="3">
    <source>
        <dbReference type="Proteomes" id="UP000693970"/>
    </source>
</evidence>
<dbReference type="Proteomes" id="UP000693970">
    <property type="component" value="Unassembled WGS sequence"/>
</dbReference>
<gene>
    <name evidence="2" type="ORF">IV203_030168</name>
</gene>
<feature type="region of interest" description="Disordered" evidence="1">
    <location>
        <begin position="637"/>
        <end position="680"/>
    </location>
</feature>
<organism evidence="2 3">
    <name type="scientific">Nitzschia inconspicua</name>
    <dbReference type="NCBI Taxonomy" id="303405"/>
    <lineage>
        <taxon>Eukaryota</taxon>
        <taxon>Sar</taxon>
        <taxon>Stramenopiles</taxon>
        <taxon>Ochrophyta</taxon>
        <taxon>Bacillariophyta</taxon>
        <taxon>Bacillariophyceae</taxon>
        <taxon>Bacillariophycidae</taxon>
        <taxon>Bacillariales</taxon>
        <taxon>Bacillariaceae</taxon>
        <taxon>Nitzschia</taxon>
    </lineage>
</organism>
<name>A0A9K3Q116_9STRA</name>
<dbReference type="EMBL" id="JAGRRH010000007">
    <property type="protein sequence ID" value="KAG7367497.1"/>
    <property type="molecule type" value="Genomic_DNA"/>
</dbReference>